<accession>A0A4Z1HNL3</accession>
<dbReference type="PANTHER" id="PTHR36206">
    <property type="entry name" value="ASPERCRYPTIN BIOSYNTHESIS CLUSTER-SPECIFIC TRANSCRIPTION REGULATOR ATNN-RELATED"/>
    <property type="match status" value="1"/>
</dbReference>
<evidence type="ECO:0000256" key="6">
    <source>
        <dbReference type="ARBA" id="ARBA00023242"/>
    </source>
</evidence>
<evidence type="ECO:0000256" key="2">
    <source>
        <dbReference type="ARBA" id="ARBA00022833"/>
    </source>
</evidence>
<name>A0A4Z1HNL3_9HELO</name>
<evidence type="ECO:0000256" key="4">
    <source>
        <dbReference type="ARBA" id="ARBA00023125"/>
    </source>
</evidence>
<keyword evidence="6" id="KW-0539">Nucleus</keyword>
<dbReference type="InterPro" id="IPR036864">
    <property type="entry name" value="Zn2-C6_fun-type_DNA-bd_sf"/>
</dbReference>
<dbReference type="PROSITE" id="PS00463">
    <property type="entry name" value="ZN2_CY6_FUNGAL_1"/>
    <property type="match status" value="1"/>
</dbReference>
<dbReference type="Pfam" id="PF00172">
    <property type="entry name" value="Zn_clus"/>
    <property type="match status" value="1"/>
</dbReference>
<keyword evidence="1" id="KW-0479">Metal-binding</keyword>
<keyword evidence="10" id="KW-1185">Reference proteome</keyword>
<dbReference type="Proteomes" id="UP000297527">
    <property type="component" value="Unassembled WGS sequence"/>
</dbReference>
<dbReference type="PROSITE" id="PS50048">
    <property type="entry name" value="ZN2_CY6_FUNGAL_2"/>
    <property type="match status" value="1"/>
</dbReference>
<proteinExistence type="predicted"/>
<dbReference type="OrthoDB" id="2593732at2759"/>
<organism evidence="9 10">
    <name type="scientific">Botryotinia convoluta</name>
    <dbReference type="NCBI Taxonomy" id="54673"/>
    <lineage>
        <taxon>Eukaryota</taxon>
        <taxon>Fungi</taxon>
        <taxon>Dikarya</taxon>
        <taxon>Ascomycota</taxon>
        <taxon>Pezizomycotina</taxon>
        <taxon>Leotiomycetes</taxon>
        <taxon>Helotiales</taxon>
        <taxon>Sclerotiniaceae</taxon>
        <taxon>Botryotinia</taxon>
    </lineage>
</organism>
<evidence type="ECO:0000259" key="8">
    <source>
        <dbReference type="PROSITE" id="PS50048"/>
    </source>
</evidence>
<dbReference type="AlphaFoldDB" id="A0A4Z1HNL3"/>
<dbReference type="InterPro" id="IPR052360">
    <property type="entry name" value="Transcr_Regulatory_Proteins"/>
</dbReference>
<dbReference type="InterPro" id="IPR001138">
    <property type="entry name" value="Zn2Cys6_DnaBD"/>
</dbReference>
<dbReference type="EMBL" id="PQXN01000319">
    <property type="protein sequence ID" value="TGO46517.1"/>
    <property type="molecule type" value="Genomic_DNA"/>
</dbReference>
<comment type="caution">
    <text evidence="9">The sequence shown here is derived from an EMBL/GenBank/DDBJ whole genome shotgun (WGS) entry which is preliminary data.</text>
</comment>
<reference evidence="9 10" key="1">
    <citation type="submission" date="2017-12" db="EMBL/GenBank/DDBJ databases">
        <title>Comparative genomics of Botrytis spp.</title>
        <authorList>
            <person name="Valero-Jimenez C.A."/>
            <person name="Tapia P."/>
            <person name="Veloso J."/>
            <person name="Silva-Moreno E."/>
            <person name="Staats M."/>
            <person name="Valdes J.H."/>
            <person name="Van Kan J.A.L."/>
        </authorList>
    </citation>
    <scope>NUCLEOTIDE SEQUENCE [LARGE SCALE GENOMIC DNA]</scope>
    <source>
        <strain evidence="9 10">MUCL11595</strain>
    </source>
</reference>
<keyword evidence="4" id="KW-0238">DNA-binding</keyword>
<dbReference type="Gene3D" id="4.10.240.10">
    <property type="entry name" value="Zn(2)-C6 fungal-type DNA-binding domain"/>
    <property type="match status" value="1"/>
</dbReference>
<dbReference type="SUPFAM" id="SSF57701">
    <property type="entry name" value="Zn2/Cys6 DNA-binding domain"/>
    <property type="match status" value="1"/>
</dbReference>
<dbReference type="GO" id="GO:0008270">
    <property type="term" value="F:zinc ion binding"/>
    <property type="evidence" value="ECO:0007669"/>
    <property type="project" value="InterPro"/>
</dbReference>
<feature type="compositionally biased region" description="Polar residues" evidence="7">
    <location>
        <begin position="587"/>
        <end position="600"/>
    </location>
</feature>
<evidence type="ECO:0000256" key="7">
    <source>
        <dbReference type="SAM" id="MobiDB-lite"/>
    </source>
</evidence>
<keyword evidence="5" id="KW-0804">Transcription</keyword>
<feature type="region of interest" description="Disordered" evidence="7">
    <location>
        <begin position="581"/>
        <end position="611"/>
    </location>
</feature>
<keyword evidence="2" id="KW-0862">Zinc</keyword>
<evidence type="ECO:0000313" key="10">
    <source>
        <dbReference type="Proteomes" id="UP000297527"/>
    </source>
</evidence>
<dbReference type="SMART" id="SM00066">
    <property type="entry name" value="GAL4"/>
    <property type="match status" value="1"/>
</dbReference>
<evidence type="ECO:0000256" key="3">
    <source>
        <dbReference type="ARBA" id="ARBA00023015"/>
    </source>
</evidence>
<feature type="domain" description="Zn(2)-C6 fungal-type" evidence="8">
    <location>
        <begin position="28"/>
        <end position="56"/>
    </location>
</feature>
<dbReference type="GO" id="GO:0003677">
    <property type="term" value="F:DNA binding"/>
    <property type="evidence" value="ECO:0007669"/>
    <property type="project" value="UniProtKB-KW"/>
</dbReference>
<evidence type="ECO:0000313" key="9">
    <source>
        <dbReference type="EMBL" id="TGO46517.1"/>
    </source>
</evidence>
<evidence type="ECO:0000256" key="1">
    <source>
        <dbReference type="ARBA" id="ARBA00022723"/>
    </source>
</evidence>
<evidence type="ECO:0000256" key="5">
    <source>
        <dbReference type="ARBA" id="ARBA00023163"/>
    </source>
</evidence>
<dbReference type="GO" id="GO:0000981">
    <property type="term" value="F:DNA-binding transcription factor activity, RNA polymerase II-specific"/>
    <property type="evidence" value="ECO:0007669"/>
    <property type="project" value="InterPro"/>
</dbReference>
<keyword evidence="3" id="KW-0805">Transcription regulation</keyword>
<protein>
    <recommendedName>
        <fullName evidence="8">Zn(2)-C6 fungal-type domain-containing protein</fullName>
    </recommendedName>
</protein>
<sequence length="625" mass="70159">MVGASTKQVIKKEVPKRSRAFSTRAKTGCKTCKVRHVKCDEGRPGCRKCAATGRQCDGYAHCTPSPNPKPSAISSSIVPKSSSRATYQLPTIIPDFLSPSLAVSDQEQHSFHFFHTQTAPQLSGCFGSKFWNYFVLQASHCEPAVRHAAIALGSLHERFELEDRFISKVKDDTEENSFAVRQYVKAINCLVQPNISKHTCKSANVALTTCILFICFETLRGHHDSALAHIDGGVKIFSELQVSGHSTPVSHDLPEDHIPVPIFRMLFGRLDTQASVLTSRARIIDGESGSSPNSIPDSFLNIEQAREAMESIWTYSARNLLSCSMYNGVPLPLPTSQETKFQLLAHLENWNRAFESFSCTSTERGNIEIVSPMEMRARDLLRLHKTMTQILVTTSTAHSTMFNESSELLWDDFQLEFEAMVKWASDIIHTPSNIQIGGRKAASFTLDNEILQPLFLVATKCRHRRIRNKAILLLNQADRQEGLWNSLLTAKVAERIREIEESGLGEMIAIVPESNRLRNIEMKFEFEGYNGRRAWLGYRTFSAYESGEWIQIYERNTPPETFRAPSGSRDSSFQVHDIQKKMKETGDTPSNQHGESVSNQNRHKSGAGLDVVTSQYRSCSYSRNG</sequence>
<gene>
    <name evidence="9" type="ORF">BCON_0320g00050</name>
</gene>
<dbReference type="PANTHER" id="PTHR36206:SF4">
    <property type="entry name" value="HYPOTHETICAL CONSERVED PROTEIN (EUROFUNG)-RELATED"/>
    <property type="match status" value="1"/>
</dbReference>